<keyword evidence="3" id="KW-1185">Reference proteome</keyword>
<feature type="transmembrane region" description="Helical" evidence="1">
    <location>
        <begin position="12"/>
        <end position="36"/>
    </location>
</feature>
<feature type="transmembrane region" description="Helical" evidence="1">
    <location>
        <begin position="207"/>
        <end position="225"/>
    </location>
</feature>
<keyword evidence="1" id="KW-0472">Membrane</keyword>
<feature type="transmembrane region" description="Helical" evidence="1">
    <location>
        <begin position="155"/>
        <end position="186"/>
    </location>
</feature>
<dbReference type="EMBL" id="JBHTNU010000007">
    <property type="protein sequence ID" value="MFD1427137.1"/>
    <property type="molecule type" value="Genomic_DNA"/>
</dbReference>
<evidence type="ECO:0000313" key="3">
    <source>
        <dbReference type="Proteomes" id="UP001597282"/>
    </source>
</evidence>
<proteinExistence type="predicted"/>
<gene>
    <name evidence="2" type="ORF">ACFQ4Y_09390</name>
</gene>
<reference evidence="3" key="1">
    <citation type="journal article" date="2019" name="Int. J. Syst. Evol. Microbiol.">
        <title>The Global Catalogue of Microorganisms (GCM) 10K type strain sequencing project: providing services to taxonomists for standard genome sequencing and annotation.</title>
        <authorList>
            <consortium name="The Broad Institute Genomics Platform"/>
            <consortium name="The Broad Institute Genome Sequencing Center for Infectious Disease"/>
            <person name="Wu L."/>
            <person name="Ma J."/>
        </authorList>
    </citation>
    <scope>NUCLEOTIDE SEQUENCE [LARGE SCALE GENOMIC DNA]</scope>
    <source>
        <strain evidence="3">S1</strain>
    </source>
</reference>
<evidence type="ECO:0000256" key="1">
    <source>
        <dbReference type="SAM" id="Phobius"/>
    </source>
</evidence>
<dbReference type="PANTHER" id="PTHR41324">
    <property type="entry name" value="MEMBRANE PROTEIN-RELATED"/>
    <property type="match status" value="1"/>
</dbReference>
<keyword evidence="1" id="KW-1133">Transmembrane helix</keyword>
<dbReference type="PANTHER" id="PTHR41324:SF1">
    <property type="entry name" value="DUF2232 DOMAIN-CONTAINING PROTEIN"/>
    <property type="match status" value="1"/>
</dbReference>
<evidence type="ECO:0000313" key="2">
    <source>
        <dbReference type="EMBL" id="MFD1427137.1"/>
    </source>
</evidence>
<dbReference type="Pfam" id="PF09991">
    <property type="entry name" value="DUF2232"/>
    <property type="match status" value="1"/>
</dbReference>
<dbReference type="InterPro" id="IPR018710">
    <property type="entry name" value="DUF2232"/>
</dbReference>
<organism evidence="2 3">
    <name type="scientific">Kroppenstedtia sanguinis</name>
    <dbReference type="NCBI Taxonomy" id="1380684"/>
    <lineage>
        <taxon>Bacteria</taxon>
        <taxon>Bacillati</taxon>
        <taxon>Bacillota</taxon>
        <taxon>Bacilli</taxon>
        <taxon>Bacillales</taxon>
        <taxon>Thermoactinomycetaceae</taxon>
        <taxon>Kroppenstedtia</taxon>
    </lineage>
</organism>
<sequence length="305" mass="34533">MPRIPDVRDGLITTMLFLLIIFSLLTPLNILTMWFLPLPFILHTAKNGWVSAIFPIFLTAFSLLAITGHLFYSGAVLLVAIAGVVMGLLYRSSDTSGTDVVLGGLTTVGISLLILMMAASYFFDLQNRLNSLLMEEWQRNGEWFRLYGVESVSDLIPYVATVIPSMLFMLVVPVPLLNLVVARRWLGRHGLPGKYLPPFREWRLPRSFFYFYFFSLLLFLVFGIGEESSSTWIPANVMTVLFLLFYIQGLSFIAWLLHRSGKGKGWMIFILLCSLVISPFSVVVHLMGIVDTGSEIRKRLNHKKK</sequence>
<feature type="transmembrane region" description="Helical" evidence="1">
    <location>
        <begin position="72"/>
        <end position="90"/>
    </location>
</feature>
<protein>
    <submittedName>
        <fullName evidence="2">DUF2232 domain-containing protein</fullName>
    </submittedName>
</protein>
<feature type="transmembrane region" description="Helical" evidence="1">
    <location>
        <begin position="237"/>
        <end position="257"/>
    </location>
</feature>
<dbReference type="RefSeq" id="WP_380164873.1">
    <property type="nucleotide sequence ID" value="NZ_JBHTNU010000007.1"/>
</dbReference>
<comment type="caution">
    <text evidence="2">The sequence shown here is derived from an EMBL/GenBank/DDBJ whole genome shotgun (WGS) entry which is preliminary data.</text>
</comment>
<name>A0ABW4C8R3_9BACL</name>
<feature type="transmembrane region" description="Helical" evidence="1">
    <location>
        <begin position="102"/>
        <end position="123"/>
    </location>
</feature>
<keyword evidence="1" id="KW-0812">Transmembrane</keyword>
<accession>A0ABW4C8R3</accession>
<feature type="transmembrane region" description="Helical" evidence="1">
    <location>
        <begin position="48"/>
        <end position="66"/>
    </location>
</feature>
<feature type="transmembrane region" description="Helical" evidence="1">
    <location>
        <begin position="269"/>
        <end position="290"/>
    </location>
</feature>
<dbReference type="Proteomes" id="UP001597282">
    <property type="component" value="Unassembled WGS sequence"/>
</dbReference>